<evidence type="ECO:0000313" key="2">
    <source>
        <dbReference type="EMBL" id="STT07518.1"/>
    </source>
</evidence>
<protein>
    <submittedName>
        <fullName evidence="2">Glycoporin</fullName>
    </submittedName>
</protein>
<gene>
    <name evidence="2" type="ORF">NCTC11694_07133</name>
</gene>
<dbReference type="InterPro" id="IPR016963">
    <property type="entry name" value="Glycoporin_RafY"/>
</dbReference>
<accession>A0A7H4MWQ5</accession>
<evidence type="ECO:0000256" key="1">
    <source>
        <dbReference type="SAM" id="MobiDB-lite"/>
    </source>
</evidence>
<evidence type="ECO:0000313" key="3">
    <source>
        <dbReference type="Proteomes" id="UP000255050"/>
    </source>
</evidence>
<organism evidence="2 3">
    <name type="scientific">Klebsiella michiganensis</name>
    <dbReference type="NCBI Taxonomy" id="1134687"/>
    <lineage>
        <taxon>Bacteria</taxon>
        <taxon>Pseudomonadati</taxon>
        <taxon>Pseudomonadota</taxon>
        <taxon>Gammaproteobacteria</taxon>
        <taxon>Enterobacterales</taxon>
        <taxon>Enterobacteriaceae</taxon>
        <taxon>Klebsiella/Raoultella group</taxon>
        <taxon>Klebsiella</taxon>
    </lineage>
</organism>
<sequence length="108" mass="11989">MDGASGSGSLTSVKTSSNKNWAPGTKERWDINGRILLGFDGMRKMDNGNFAGFSAQPLADMTGKMNLDDAVFFFGREDDWKVKVGRFGGLRYVPAESGYVYRIFRQYG</sequence>
<name>A0A7H4MWQ5_9ENTR</name>
<reference evidence="2 3" key="1">
    <citation type="submission" date="2018-06" db="EMBL/GenBank/DDBJ databases">
        <authorList>
            <consortium name="Pathogen Informatics"/>
            <person name="Doyle S."/>
        </authorList>
    </citation>
    <scope>NUCLEOTIDE SEQUENCE [LARGE SCALE GENOMIC DNA]</scope>
    <source>
        <strain evidence="2 3">NCTC11694</strain>
    </source>
</reference>
<dbReference type="EMBL" id="UGJR01000006">
    <property type="protein sequence ID" value="STT07518.1"/>
    <property type="molecule type" value="Genomic_DNA"/>
</dbReference>
<proteinExistence type="predicted"/>
<feature type="compositionally biased region" description="Polar residues" evidence="1">
    <location>
        <begin position="7"/>
        <end position="20"/>
    </location>
</feature>
<comment type="caution">
    <text evidence="2">The sequence shown here is derived from an EMBL/GenBank/DDBJ whole genome shotgun (WGS) entry which is preliminary data.</text>
</comment>
<dbReference type="AlphaFoldDB" id="A0A7H4MWQ5"/>
<dbReference type="Pfam" id="PF16966">
    <property type="entry name" value="Porin_8"/>
    <property type="match status" value="1"/>
</dbReference>
<dbReference type="Proteomes" id="UP000255050">
    <property type="component" value="Unassembled WGS sequence"/>
</dbReference>
<feature type="region of interest" description="Disordered" evidence="1">
    <location>
        <begin position="1"/>
        <end position="26"/>
    </location>
</feature>